<feature type="transmembrane region" description="Helical" evidence="1">
    <location>
        <begin position="107"/>
        <end position="127"/>
    </location>
</feature>
<dbReference type="EMBL" id="CP031165">
    <property type="protein sequence ID" value="AXV08436.1"/>
    <property type="molecule type" value="Genomic_DNA"/>
</dbReference>
<sequence length="150" mass="14964">MPIFTPNHAPEQSLAVAGVLGACAAAVIGSVVVGLLDGGEAGVAVGAGAVLVAALSIVAMPLYKRGAKAGNDMVVAMSLAALGLRGMVALVVLVLVAQLGLLPMNSFAIGLALGLVGALVAEIIAAARDPRFFWLSIPSTPHSDTERQLT</sequence>
<protein>
    <submittedName>
        <fullName evidence="2">Uncharacterized protein</fullName>
    </submittedName>
</protein>
<accession>A0A346Y1T9</accession>
<reference evidence="2 3" key="1">
    <citation type="submission" date="2018-09" db="EMBL/GenBank/DDBJ databases">
        <title>Complete genome sequence of Euzebya sp. DY32-46 isolated from seawater of Pacific Ocean.</title>
        <authorList>
            <person name="Xu L."/>
            <person name="Wu Y.-H."/>
            <person name="Xu X.-W."/>
        </authorList>
    </citation>
    <scope>NUCLEOTIDE SEQUENCE [LARGE SCALE GENOMIC DNA]</scope>
    <source>
        <strain evidence="2 3">DY32-46</strain>
    </source>
</reference>
<name>A0A346Y1T9_9ACTN</name>
<keyword evidence="3" id="KW-1185">Reference proteome</keyword>
<dbReference type="RefSeq" id="WP_114592779.1">
    <property type="nucleotide sequence ID" value="NZ_CP031165.1"/>
</dbReference>
<keyword evidence="1" id="KW-1133">Transmembrane helix</keyword>
<evidence type="ECO:0000313" key="3">
    <source>
        <dbReference type="Proteomes" id="UP000264006"/>
    </source>
</evidence>
<keyword evidence="1" id="KW-0812">Transmembrane</keyword>
<organism evidence="2 3">
    <name type="scientific">Euzebya pacifica</name>
    <dbReference type="NCBI Taxonomy" id="1608957"/>
    <lineage>
        <taxon>Bacteria</taxon>
        <taxon>Bacillati</taxon>
        <taxon>Actinomycetota</taxon>
        <taxon>Nitriliruptoria</taxon>
        <taxon>Euzebyales</taxon>
    </lineage>
</organism>
<dbReference type="Proteomes" id="UP000264006">
    <property type="component" value="Chromosome"/>
</dbReference>
<gene>
    <name evidence="2" type="ORF">DVS28_a3764</name>
</gene>
<dbReference type="KEGG" id="euz:DVS28_a3764"/>
<feature type="transmembrane region" description="Helical" evidence="1">
    <location>
        <begin position="12"/>
        <end position="36"/>
    </location>
</feature>
<feature type="transmembrane region" description="Helical" evidence="1">
    <location>
        <begin position="42"/>
        <end position="63"/>
    </location>
</feature>
<proteinExistence type="predicted"/>
<keyword evidence="1" id="KW-0472">Membrane</keyword>
<evidence type="ECO:0000256" key="1">
    <source>
        <dbReference type="SAM" id="Phobius"/>
    </source>
</evidence>
<feature type="transmembrane region" description="Helical" evidence="1">
    <location>
        <begin position="75"/>
        <end position="101"/>
    </location>
</feature>
<evidence type="ECO:0000313" key="2">
    <source>
        <dbReference type="EMBL" id="AXV08436.1"/>
    </source>
</evidence>
<dbReference type="AlphaFoldDB" id="A0A346Y1T9"/>